<sequence length="48" mass="5568">MSDLNKHLFQSFPVFATKKLFEQAASRTISRERLTIQAAKLKKTLYIP</sequence>
<reference evidence="1" key="1">
    <citation type="submission" date="2009-09" db="EMBL/GenBank/DDBJ databases">
        <authorList>
            <person name="Weinstock G."/>
            <person name="Sodergren E."/>
            <person name="Clifton S."/>
            <person name="Fulton L."/>
            <person name="Fulton B."/>
            <person name="Courtney L."/>
            <person name="Fronick C."/>
            <person name="Harrison M."/>
            <person name="Strong C."/>
            <person name="Farmer C."/>
            <person name="Delahaunty K."/>
            <person name="Markovic C."/>
            <person name="Hall O."/>
            <person name="Minx P."/>
            <person name="Tomlinson C."/>
            <person name="Mitreva M."/>
            <person name="Nelson J."/>
            <person name="Hou S."/>
            <person name="Wollam A."/>
            <person name="Pepin K.H."/>
            <person name="Johnson M."/>
            <person name="Bhonagiri V."/>
            <person name="Nash W.E."/>
            <person name="Warren W."/>
            <person name="Chinwalla A."/>
            <person name="Mardis E.R."/>
            <person name="Wilson R.K."/>
        </authorList>
    </citation>
    <scope>NUCLEOTIDE SEQUENCE [LARGE SCALE GENOMIC DNA]</scope>
    <source>
        <strain evidence="1">ATCC 51259</strain>
    </source>
</reference>
<evidence type="ECO:0000313" key="1">
    <source>
        <dbReference type="EMBL" id="EEX73027.1"/>
    </source>
</evidence>
<organism evidence="1 2">
    <name type="scientific">Alloprevotella tannerae ATCC 51259</name>
    <dbReference type="NCBI Taxonomy" id="626522"/>
    <lineage>
        <taxon>Bacteria</taxon>
        <taxon>Pseudomonadati</taxon>
        <taxon>Bacteroidota</taxon>
        <taxon>Bacteroidia</taxon>
        <taxon>Bacteroidales</taxon>
        <taxon>Prevotellaceae</taxon>
        <taxon>Alloprevotella</taxon>
    </lineage>
</organism>
<dbReference type="AlphaFoldDB" id="C9LCY6"/>
<accession>C9LCY6</accession>
<evidence type="ECO:0000313" key="2">
    <source>
        <dbReference type="Proteomes" id="UP000003460"/>
    </source>
</evidence>
<dbReference type="Proteomes" id="UP000003460">
    <property type="component" value="Unassembled WGS sequence"/>
</dbReference>
<keyword evidence="2" id="KW-1185">Reference proteome</keyword>
<dbReference type="STRING" id="626522.GCWU000325_00014"/>
<protein>
    <submittedName>
        <fullName evidence="1">Uncharacterized protein</fullName>
    </submittedName>
</protein>
<dbReference type="EMBL" id="ACIJ02000001">
    <property type="protein sequence ID" value="EEX73027.1"/>
    <property type="molecule type" value="Genomic_DNA"/>
</dbReference>
<dbReference type="HOGENOM" id="CLU_3156417_0_0_10"/>
<comment type="caution">
    <text evidence="1">The sequence shown here is derived from an EMBL/GenBank/DDBJ whole genome shotgun (WGS) entry which is preliminary data.</text>
</comment>
<name>C9LCY6_9BACT</name>
<gene>
    <name evidence="1" type="ORF">GCWU000325_00014</name>
</gene>
<proteinExistence type="predicted"/>